<keyword evidence="2 8" id="KW-0722">Serine protease inhibitor</keyword>
<dbReference type="InterPro" id="IPR002223">
    <property type="entry name" value="Kunitz_BPTI"/>
</dbReference>
<dbReference type="OrthoDB" id="4473401at2759"/>
<gene>
    <name evidence="8" type="primary">LOC117565281</name>
</gene>
<dbReference type="GeneID" id="117565281"/>
<dbReference type="Proteomes" id="UP000515160">
    <property type="component" value="Chromosome 2L"/>
</dbReference>
<dbReference type="PRINTS" id="PR00759">
    <property type="entry name" value="BASICPTASE"/>
</dbReference>
<evidence type="ECO:0000256" key="2">
    <source>
        <dbReference type="ARBA" id="ARBA00022900"/>
    </source>
</evidence>
<evidence type="ECO:0000313" key="7">
    <source>
        <dbReference type="Proteomes" id="UP000515160"/>
    </source>
</evidence>
<dbReference type="Gene3D" id="4.10.410.10">
    <property type="entry name" value="Pancreatic trypsin inhibitor Kunitz domain"/>
    <property type="match status" value="1"/>
</dbReference>
<keyword evidence="7" id="KW-1185">Reference proteome</keyword>
<dbReference type="GO" id="GO:0004867">
    <property type="term" value="F:serine-type endopeptidase inhibitor activity"/>
    <property type="evidence" value="ECO:0007669"/>
    <property type="project" value="UniProtKB-KW"/>
</dbReference>
<keyword evidence="3" id="KW-1015">Disulfide bond</keyword>
<evidence type="ECO:0000313" key="8">
    <source>
        <dbReference type="RefSeq" id="XP_034100199.1"/>
    </source>
</evidence>
<dbReference type="InterPro" id="IPR036880">
    <property type="entry name" value="Kunitz_BPTI_sf"/>
</dbReference>
<dbReference type="PANTHER" id="PTHR46751">
    <property type="entry name" value="EPPIN"/>
    <property type="match status" value="1"/>
</dbReference>
<feature type="chain" id="PRO_5027924925" evidence="5">
    <location>
        <begin position="23"/>
        <end position="86"/>
    </location>
</feature>
<dbReference type="PROSITE" id="PS00280">
    <property type="entry name" value="BPTI_KUNITZ_1"/>
    <property type="match status" value="1"/>
</dbReference>
<keyword evidence="1 8" id="KW-0646">Protease inhibitor</keyword>
<feature type="domain" description="BPTI/Kunitz inhibitor" evidence="6">
    <location>
        <begin position="27"/>
        <end position="84"/>
    </location>
</feature>
<dbReference type="InterPro" id="IPR020901">
    <property type="entry name" value="Prtase_inh_Kunz-CS"/>
</dbReference>
<evidence type="ECO:0000256" key="3">
    <source>
        <dbReference type="ARBA" id="ARBA00023157"/>
    </source>
</evidence>
<dbReference type="CDD" id="cd22634">
    <property type="entry name" value="Kunitz_SCI-I-like"/>
    <property type="match status" value="1"/>
</dbReference>
<organism evidence="7 8">
    <name type="scientific">Drosophila albomicans</name>
    <name type="common">Fruit fly</name>
    <dbReference type="NCBI Taxonomy" id="7291"/>
    <lineage>
        <taxon>Eukaryota</taxon>
        <taxon>Metazoa</taxon>
        <taxon>Ecdysozoa</taxon>
        <taxon>Arthropoda</taxon>
        <taxon>Hexapoda</taxon>
        <taxon>Insecta</taxon>
        <taxon>Pterygota</taxon>
        <taxon>Neoptera</taxon>
        <taxon>Endopterygota</taxon>
        <taxon>Diptera</taxon>
        <taxon>Brachycera</taxon>
        <taxon>Muscomorpha</taxon>
        <taxon>Ephydroidea</taxon>
        <taxon>Drosophilidae</taxon>
        <taxon>Drosophila</taxon>
    </lineage>
</organism>
<dbReference type="FunFam" id="4.10.410.10:FF:000020">
    <property type="entry name" value="Collagen, type VI, alpha 3"/>
    <property type="match status" value="1"/>
</dbReference>
<comment type="similarity">
    <text evidence="4">Belongs to the venom Kunitz-type family. 03 (sub-Kunitz) subfamily.</text>
</comment>
<dbReference type="RefSeq" id="XP_034100199.1">
    <property type="nucleotide sequence ID" value="XM_034244308.2"/>
</dbReference>
<dbReference type="Pfam" id="PF00014">
    <property type="entry name" value="Kunitz_BPTI"/>
    <property type="match status" value="1"/>
</dbReference>
<dbReference type="InterPro" id="IPR051388">
    <property type="entry name" value="Serpin_venom_toxin"/>
</dbReference>
<dbReference type="PANTHER" id="PTHR46751:SF1">
    <property type="entry name" value="WAP FOUR-DISULFIDE CORE DOMAIN PROTEIN 6A"/>
    <property type="match status" value="1"/>
</dbReference>
<evidence type="ECO:0000256" key="4">
    <source>
        <dbReference type="ARBA" id="ARBA00038506"/>
    </source>
</evidence>
<dbReference type="SUPFAM" id="SSF57362">
    <property type="entry name" value="BPTI-like"/>
    <property type="match status" value="1"/>
</dbReference>
<feature type="signal peptide" evidence="5">
    <location>
        <begin position="1"/>
        <end position="22"/>
    </location>
</feature>
<protein>
    <submittedName>
        <fullName evidence="8">Male accessory gland serine protease inhibitor</fullName>
    </submittedName>
</protein>
<dbReference type="AlphaFoldDB" id="A0A6P8W9I9"/>
<evidence type="ECO:0000256" key="5">
    <source>
        <dbReference type="SAM" id="SignalP"/>
    </source>
</evidence>
<reference evidence="8" key="1">
    <citation type="submission" date="2025-08" db="UniProtKB">
        <authorList>
            <consortium name="RefSeq"/>
        </authorList>
    </citation>
    <scope>IDENTIFICATION</scope>
    <source>
        <strain evidence="8">15112-1751.03</strain>
        <tissue evidence="8">Whole Adult</tissue>
    </source>
</reference>
<evidence type="ECO:0000256" key="1">
    <source>
        <dbReference type="ARBA" id="ARBA00022690"/>
    </source>
</evidence>
<sequence length="86" mass="9243">MKYVYLLLVAIGLTLSLVSVQAKPAKCTQETSMKGMPQDGAACMAFMPSWSYDAAKNACVEFIFGGCGGNDNQFGSRDECEKACKD</sequence>
<dbReference type="SMART" id="SM00131">
    <property type="entry name" value="KU"/>
    <property type="match status" value="1"/>
</dbReference>
<keyword evidence="5" id="KW-0732">Signal</keyword>
<accession>A0A6P8W9I9</accession>
<name>A0A6P8W9I9_DROAB</name>
<dbReference type="PROSITE" id="PS50279">
    <property type="entry name" value="BPTI_KUNITZ_2"/>
    <property type="match status" value="1"/>
</dbReference>
<evidence type="ECO:0000259" key="6">
    <source>
        <dbReference type="PROSITE" id="PS50279"/>
    </source>
</evidence>
<proteinExistence type="inferred from homology"/>